<dbReference type="PANTHER" id="PTHR42792:SF1">
    <property type="entry name" value="FLAGELLAR HOOK-ASSOCIATED PROTEIN 3"/>
    <property type="match status" value="1"/>
</dbReference>
<dbReference type="PANTHER" id="PTHR42792">
    <property type="entry name" value="FLAGELLIN"/>
    <property type="match status" value="1"/>
</dbReference>
<dbReference type="InterPro" id="IPR001029">
    <property type="entry name" value="Flagellin_N"/>
</dbReference>
<evidence type="ECO:0000313" key="3">
    <source>
        <dbReference type="Proteomes" id="UP000464178"/>
    </source>
</evidence>
<dbReference type="GO" id="GO:0005198">
    <property type="term" value="F:structural molecule activity"/>
    <property type="evidence" value="ECO:0007669"/>
    <property type="project" value="InterPro"/>
</dbReference>
<accession>A0A6P2DA35</accession>
<dbReference type="InterPro" id="IPR001492">
    <property type="entry name" value="Flagellin"/>
</dbReference>
<dbReference type="EMBL" id="LR593886">
    <property type="protein sequence ID" value="VTR96392.1"/>
    <property type="molecule type" value="Genomic_DNA"/>
</dbReference>
<reference evidence="2 3" key="1">
    <citation type="submission" date="2019-05" db="EMBL/GenBank/DDBJ databases">
        <authorList>
            <consortium name="Science for Life Laboratories"/>
        </authorList>
    </citation>
    <scope>NUCLEOTIDE SEQUENCE [LARGE SCALE GENOMIC DNA]</scope>
    <source>
        <strain evidence="2">Soil9</strain>
    </source>
</reference>
<organism evidence="2 3">
    <name type="scientific">Gemmata massiliana</name>
    <dbReference type="NCBI Taxonomy" id="1210884"/>
    <lineage>
        <taxon>Bacteria</taxon>
        <taxon>Pseudomonadati</taxon>
        <taxon>Planctomycetota</taxon>
        <taxon>Planctomycetia</taxon>
        <taxon>Gemmatales</taxon>
        <taxon>Gemmataceae</taxon>
        <taxon>Gemmata</taxon>
    </lineage>
</organism>
<dbReference type="AlphaFoldDB" id="A0A6P2DA35"/>
<sequence>MNLRVTAQTRTGDAIANMRARSADLAKYQDQVSSGVRIKRASDDPTAYPQLARAKSASARLESYSQSISNATTTLNAGVSALQDVTSALTTARQIAIEGASADTAGEPANREALATQVDGLISRVLATVNARPDGQSLFSGTATNTAAFRVATTDAAGRPATIAYDGADQRARTVTARNTTTDTRYVGSAVFQQSGADTFASLIALRDELRNNPSTGSDYSLAMNQRLADLDAARTAIGETTGEQASNLATLESQDLVVSNAKLDSDSRVNDLVGTDYPMAIVKIQEQKTALDAIYAVTAQLADPGLLAFIGR</sequence>
<keyword evidence="2" id="KW-0282">Flagellum</keyword>
<evidence type="ECO:0000313" key="2">
    <source>
        <dbReference type="EMBL" id="VTR96392.1"/>
    </source>
</evidence>
<keyword evidence="2" id="KW-0966">Cell projection</keyword>
<evidence type="ECO:0000259" key="1">
    <source>
        <dbReference type="Pfam" id="PF00669"/>
    </source>
</evidence>
<proteinExistence type="predicted"/>
<dbReference type="SUPFAM" id="SSF64518">
    <property type="entry name" value="Phase 1 flagellin"/>
    <property type="match status" value="1"/>
</dbReference>
<dbReference type="Gene3D" id="1.20.1330.10">
    <property type="entry name" value="f41 fragment of flagellin, N-terminal domain"/>
    <property type="match status" value="1"/>
</dbReference>
<protein>
    <recommendedName>
        <fullName evidence="1">Flagellin N-terminal domain-containing protein</fullName>
    </recommendedName>
</protein>
<dbReference type="Pfam" id="PF00669">
    <property type="entry name" value="Flagellin_N"/>
    <property type="match status" value="1"/>
</dbReference>
<dbReference type="Proteomes" id="UP000464178">
    <property type="component" value="Chromosome"/>
</dbReference>
<gene>
    <name evidence="2" type="ORF">SOIL9_13220</name>
</gene>
<feature type="domain" description="Flagellin N-terminal" evidence="1">
    <location>
        <begin position="15"/>
        <end position="144"/>
    </location>
</feature>
<name>A0A6P2DA35_9BACT</name>
<dbReference type="KEGG" id="gms:SOIL9_13220"/>
<dbReference type="RefSeq" id="WP_162670682.1">
    <property type="nucleotide sequence ID" value="NZ_LR593886.1"/>
</dbReference>
<keyword evidence="2" id="KW-0969">Cilium</keyword>
<dbReference type="GO" id="GO:0009288">
    <property type="term" value="C:bacterial-type flagellum"/>
    <property type="evidence" value="ECO:0007669"/>
    <property type="project" value="InterPro"/>
</dbReference>
<keyword evidence="3" id="KW-1185">Reference proteome</keyword>